<dbReference type="SUPFAM" id="SSF55060">
    <property type="entry name" value="GHMP Kinase, C-terminal domain"/>
    <property type="match status" value="1"/>
</dbReference>
<dbReference type="NCBIfam" id="TIGR00131">
    <property type="entry name" value="gal_kin"/>
    <property type="match status" value="1"/>
</dbReference>
<reference evidence="16 17" key="1">
    <citation type="submission" date="2017-05" db="EMBL/GenBank/DDBJ databases">
        <title>High clonality and local adaptation shapes Vibrionaceae linages within an endangered oasis.</title>
        <authorList>
            <person name="Vazquez-Rosas-Landa M."/>
        </authorList>
    </citation>
    <scope>NUCLEOTIDE SEQUENCE [LARGE SCALE GENOMIC DNA]</scope>
    <source>
        <strain evidence="16 17">P46_P4S1P180</strain>
    </source>
</reference>
<dbReference type="SUPFAM" id="SSF54211">
    <property type="entry name" value="Ribosomal protein S5 domain 2-like"/>
    <property type="match status" value="1"/>
</dbReference>
<comment type="similarity">
    <text evidence="1 11">Belongs to the GHMP kinase family. GalK subfamily.</text>
</comment>
<keyword evidence="6 11" id="KW-0418">Kinase</keyword>
<dbReference type="InterPro" id="IPR014721">
    <property type="entry name" value="Ribsml_uS5_D2-typ_fold_subgr"/>
</dbReference>
<dbReference type="GO" id="GO:0005524">
    <property type="term" value="F:ATP binding"/>
    <property type="evidence" value="ECO:0007669"/>
    <property type="project" value="UniProtKB-UniRule"/>
</dbReference>
<evidence type="ECO:0000256" key="10">
    <source>
        <dbReference type="ARBA" id="ARBA00023277"/>
    </source>
</evidence>
<dbReference type="InterPro" id="IPR013750">
    <property type="entry name" value="GHMP_kinase_C_dom"/>
</dbReference>
<dbReference type="FunFam" id="3.30.70.890:FF:000001">
    <property type="entry name" value="Galactokinase"/>
    <property type="match status" value="1"/>
</dbReference>
<feature type="binding site" evidence="11">
    <location>
        <position position="137"/>
    </location>
    <ligand>
        <name>Mg(2+)</name>
        <dbReference type="ChEBI" id="CHEBI:18420"/>
    </ligand>
</feature>
<evidence type="ECO:0000256" key="9">
    <source>
        <dbReference type="ARBA" id="ARBA00023144"/>
    </source>
</evidence>
<comment type="caution">
    <text evidence="16">The sequence shown here is derived from an EMBL/GenBank/DDBJ whole genome shotgun (WGS) entry which is preliminary data.</text>
</comment>
<dbReference type="Gene3D" id="3.30.230.10">
    <property type="match status" value="1"/>
</dbReference>
<dbReference type="FunFam" id="3.30.230.10:FF:000017">
    <property type="entry name" value="Galactokinase"/>
    <property type="match status" value="1"/>
</dbReference>
<dbReference type="Proteomes" id="UP000465712">
    <property type="component" value="Unassembled WGS sequence"/>
</dbReference>
<dbReference type="PANTHER" id="PTHR10457">
    <property type="entry name" value="MEVALONATE KINASE/GALACTOKINASE"/>
    <property type="match status" value="1"/>
</dbReference>
<evidence type="ECO:0000256" key="7">
    <source>
        <dbReference type="ARBA" id="ARBA00022840"/>
    </source>
</evidence>
<feature type="binding site" evidence="11">
    <location>
        <begin position="131"/>
        <end position="137"/>
    </location>
    <ligand>
        <name>ATP</name>
        <dbReference type="ChEBI" id="CHEBI:30616"/>
    </ligand>
</feature>
<dbReference type="PIRSF" id="PIRSF000530">
    <property type="entry name" value="Galactokinase"/>
    <property type="match status" value="1"/>
</dbReference>
<dbReference type="InterPro" id="IPR000705">
    <property type="entry name" value="Galactokinase"/>
</dbReference>
<protein>
    <recommendedName>
        <fullName evidence="11 12">Galactokinase</fullName>
        <ecNumber evidence="11 12">2.7.1.6</ecNumber>
    </recommendedName>
    <alternativeName>
        <fullName evidence="11">Galactose kinase</fullName>
    </alternativeName>
</protein>
<dbReference type="PROSITE" id="PS00106">
    <property type="entry name" value="GALACTOKINASE"/>
    <property type="match status" value="1"/>
</dbReference>
<keyword evidence="3 11" id="KW-0808">Transferase</keyword>
<dbReference type="EMBL" id="WXWW01000243">
    <property type="protein sequence ID" value="NAW66878.1"/>
    <property type="molecule type" value="Genomic_DNA"/>
</dbReference>
<dbReference type="InterPro" id="IPR006204">
    <property type="entry name" value="GHMP_kinase_N_dom"/>
</dbReference>
<dbReference type="PRINTS" id="PR00473">
    <property type="entry name" value="GALCTOKINASE"/>
</dbReference>
<dbReference type="PROSITE" id="PS00627">
    <property type="entry name" value="GHMP_KINASES_ATP"/>
    <property type="match status" value="1"/>
</dbReference>
<comment type="subcellular location">
    <subcellularLocation>
        <location evidence="11">Cytoplasm</location>
    </subcellularLocation>
</comment>
<dbReference type="NCBIfam" id="NF003472">
    <property type="entry name" value="PRK05101.1"/>
    <property type="match status" value="1"/>
</dbReference>
<dbReference type="Pfam" id="PF00288">
    <property type="entry name" value="GHMP_kinases_N"/>
    <property type="match status" value="1"/>
</dbReference>
<feature type="domain" description="GHMP kinase C-terminal" evidence="14">
    <location>
        <begin position="286"/>
        <end position="368"/>
    </location>
</feature>
<feature type="domain" description="Galactokinase N-terminal" evidence="15">
    <location>
        <begin position="17"/>
        <end position="65"/>
    </location>
</feature>
<proteinExistence type="inferred from homology"/>
<evidence type="ECO:0000259" key="13">
    <source>
        <dbReference type="Pfam" id="PF00288"/>
    </source>
</evidence>
<dbReference type="AlphaFoldDB" id="A0A7X4WDW6"/>
<evidence type="ECO:0000313" key="17">
    <source>
        <dbReference type="Proteomes" id="UP000465712"/>
    </source>
</evidence>
<dbReference type="InterPro" id="IPR036554">
    <property type="entry name" value="GHMP_kinase_C_sf"/>
</dbReference>
<dbReference type="GO" id="GO:0005829">
    <property type="term" value="C:cytosol"/>
    <property type="evidence" value="ECO:0007669"/>
    <property type="project" value="TreeGrafter"/>
</dbReference>
<dbReference type="InterPro" id="IPR020568">
    <property type="entry name" value="Ribosomal_Su5_D2-typ_SF"/>
</dbReference>
<evidence type="ECO:0000313" key="16">
    <source>
        <dbReference type="EMBL" id="NAW66878.1"/>
    </source>
</evidence>
<dbReference type="PANTHER" id="PTHR10457:SF7">
    <property type="entry name" value="GALACTOKINASE-RELATED"/>
    <property type="match status" value="1"/>
</dbReference>
<evidence type="ECO:0000256" key="1">
    <source>
        <dbReference type="ARBA" id="ARBA00006566"/>
    </source>
</evidence>
<keyword evidence="9 11" id="KW-0299">Galactose metabolism</keyword>
<evidence type="ECO:0000256" key="6">
    <source>
        <dbReference type="ARBA" id="ARBA00022777"/>
    </source>
</evidence>
<keyword evidence="4 11" id="KW-0479">Metal-binding</keyword>
<dbReference type="InterPro" id="IPR019741">
    <property type="entry name" value="Galactokinase_CS"/>
</dbReference>
<comment type="pathway">
    <text evidence="11">Carbohydrate metabolism; galactose metabolism.</text>
</comment>
<dbReference type="UniPathway" id="UPA00214"/>
<evidence type="ECO:0000256" key="3">
    <source>
        <dbReference type="ARBA" id="ARBA00022679"/>
    </source>
</evidence>
<dbReference type="HAMAP" id="MF_00246">
    <property type="entry name" value="Galactokinase"/>
    <property type="match status" value="1"/>
</dbReference>
<feature type="site" description="Transition state stabilizer" evidence="11">
    <location>
        <position position="35"/>
    </location>
</feature>
<dbReference type="InterPro" id="IPR006206">
    <property type="entry name" value="Mevalonate/galactokinase"/>
</dbReference>
<evidence type="ECO:0000256" key="2">
    <source>
        <dbReference type="ARBA" id="ARBA00022490"/>
    </source>
</evidence>
<evidence type="ECO:0000256" key="8">
    <source>
        <dbReference type="ARBA" id="ARBA00022842"/>
    </source>
</evidence>
<keyword evidence="8 11" id="KW-0460">Magnesium</keyword>
<feature type="domain" description="GHMP kinase N-terminal" evidence="13">
    <location>
        <begin position="101"/>
        <end position="188"/>
    </location>
</feature>
<evidence type="ECO:0000259" key="15">
    <source>
        <dbReference type="Pfam" id="PF10509"/>
    </source>
</evidence>
<organism evidence="16 17">
    <name type="scientific">Photobacterium halotolerans</name>
    <dbReference type="NCBI Taxonomy" id="265726"/>
    <lineage>
        <taxon>Bacteria</taxon>
        <taxon>Pseudomonadati</taxon>
        <taxon>Pseudomonadota</taxon>
        <taxon>Gammaproteobacteria</taxon>
        <taxon>Vibrionales</taxon>
        <taxon>Vibrionaceae</taxon>
        <taxon>Photobacterium</taxon>
    </lineage>
</organism>
<evidence type="ECO:0000256" key="12">
    <source>
        <dbReference type="NCBIfam" id="TIGR00131"/>
    </source>
</evidence>
<feature type="active site" description="Proton acceptor" evidence="11">
    <location>
        <position position="181"/>
    </location>
</feature>
<feature type="binding site" evidence="11">
    <location>
        <position position="169"/>
    </location>
    <ligand>
        <name>Mg(2+)</name>
        <dbReference type="ChEBI" id="CHEBI:18420"/>
    </ligand>
</feature>
<comment type="caution">
    <text evidence="11">Lacks conserved residue(s) required for the propagation of feature annotation.</text>
</comment>
<evidence type="ECO:0000256" key="4">
    <source>
        <dbReference type="ARBA" id="ARBA00022723"/>
    </source>
</evidence>
<evidence type="ECO:0000256" key="5">
    <source>
        <dbReference type="ARBA" id="ARBA00022741"/>
    </source>
</evidence>
<dbReference type="PRINTS" id="PR00959">
    <property type="entry name" value="MEVGALKINASE"/>
</dbReference>
<dbReference type="GO" id="GO:0004335">
    <property type="term" value="F:galactokinase activity"/>
    <property type="evidence" value="ECO:0007669"/>
    <property type="project" value="UniProtKB-UniRule"/>
</dbReference>
<dbReference type="Pfam" id="PF08544">
    <property type="entry name" value="GHMP_kinases_C"/>
    <property type="match status" value="1"/>
</dbReference>
<dbReference type="InterPro" id="IPR022963">
    <property type="entry name" value="Galactokinase_bac"/>
</dbReference>
<dbReference type="InterPro" id="IPR006203">
    <property type="entry name" value="GHMP_knse_ATP-bd_CS"/>
</dbReference>
<dbReference type="EC" id="2.7.1.6" evidence="11 12"/>
<accession>A0A7X4WDW6</accession>
<feature type="binding site" evidence="11">
    <location>
        <position position="230"/>
    </location>
    <ligand>
        <name>substrate</name>
    </ligand>
</feature>
<feature type="binding site" evidence="11">
    <location>
        <begin position="41"/>
        <end position="44"/>
    </location>
    <ligand>
        <name>substrate</name>
    </ligand>
</feature>
<keyword evidence="5 11" id="KW-0547">Nucleotide-binding</keyword>
<dbReference type="GO" id="GO:0006012">
    <property type="term" value="P:galactose metabolic process"/>
    <property type="evidence" value="ECO:0007669"/>
    <property type="project" value="UniProtKB-UniRule"/>
</dbReference>
<name>A0A7X4WDW6_9GAMM</name>
<keyword evidence="10 11" id="KW-0119">Carbohydrate metabolism</keyword>
<dbReference type="RefSeq" id="WP_161446357.1">
    <property type="nucleotide sequence ID" value="NZ_WXWW01000243.1"/>
</dbReference>
<keyword evidence="2 11" id="KW-0963">Cytoplasm</keyword>
<comment type="function">
    <text evidence="11">Catalyzes the transfer of the gamma-phosphate of ATP to D-galactose to form alpha-D-galactose-1-phosphate (Gal-1-P).</text>
</comment>
<comment type="catalytic activity">
    <reaction evidence="11">
        <text>alpha-D-galactose + ATP = alpha-D-galactose 1-phosphate + ADP + H(+)</text>
        <dbReference type="Rhea" id="RHEA:13553"/>
        <dbReference type="ChEBI" id="CHEBI:15378"/>
        <dbReference type="ChEBI" id="CHEBI:28061"/>
        <dbReference type="ChEBI" id="CHEBI:30616"/>
        <dbReference type="ChEBI" id="CHEBI:58336"/>
        <dbReference type="ChEBI" id="CHEBI:456216"/>
        <dbReference type="EC" id="2.7.1.6"/>
    </reaction>
</comment>
<keyword evidence="7 11" id="KW-0067">ATP-binding</keyword>
<sequence length="403" mass="42891">MTTNSREEQLASSLETAFAEGFGYGPSHLIQAPGRVNLIGEHTDYNDGFVLPCTINYQTMVAAARRDDQCVRVLAIDYQGELNTFDLSQPLAFDKDCLWVNYIRGVIDCLQSRGCALGGIDIAISGNVPQGAGLSSSAALEVVIGQTFNALFDLSLTQQEIALIGQQAENQFVGCNCGIMDQLISAEGEAGHALLIDCRSLDTKAVSLPPELSVVIINSNKKRGLVGSEYNTRRQQCEVAAQAFGVKALRDVDLVSFLSKADQLDPVVARRARHVITENARTLQAAQALAQGNLATLGQLMAASHQSMRDDFEITVPEIDTLVDIVKAAIGERGGVRMTGGGFGGCVVALVPAELVASVQQAVESQYQNATGLKASIYVCQPMAGAGVLKSASLQQDVLNAQR</sequence>
<dbReference type="Pfam" id="PF10509">
    <property type="entry name" value="GalKase_gal_bdg"/>
    <property type="match status" value="1"/>
</dbReference>
<dbReference type="GO" id="GO:0000287">
    <property type="term" value="F:magnesium ion binding"/>
    <property type="evidence" value="ECO:0007669"/>
    <property type="project" value="UniProtKB-UniRule"/>
</dbReference>
<gene>
    <name evidence="11 16" type="primary">galK</name>
    <name evidence="16" type="ORF">CAG72_16925</name>
</gene>
<evidence type="ECO:0000259" key="14">
    <source>
        <dbReference type="Pfam" id="PF08544"/>
    </source>
</evidence>
<dbReference type="Gene3D" id="3.30.70.890">
    <property type="entry name" value="GHMP kinase, C-terminal domain"/>
    <property type="match status" value="1"/>
</dbReference>
<dbReference type="InterPro" id="IPR019539">
    <property type="entry name" value="GalKase_N"/>
</dbReference>
<evidence type="ECO:0000256" key="11">
    <source>
        <dbReference type="HAMAP-Rule" id="MF_00246"/>
    </source>
</evidence>